<dbReference type="Proteomes" id="UP001500683">
    <property type="component" value="Unassembled WGS sequence"/>
</dbReference>
<sequence length="381" mass="40349">MTGVILAGAHGHGRRHLDNLRRAAASGTVRLAGVCDLRPVDEASLTGFDPAPEQSPDLPGLIDRTGAEIVIVATPIPTHADLTLAAVARGAHVLLEKPPAATYADFERIAAGVRDAGRACQIGFQSLGSEAIPAVRALIADGAIGRVRGIGAAGAWQRTSAYFARAPWAGRRRVDGTDVVDGALTNPFAHALATALAVDGAEGPDDVADVELELFHAFPIESDDTSCLRLRTSHGTVVTVAVTLCAPRRNEPYLIVHGEEGRVVLTYTRDEVRLERPGRDPLVSVHPRTDLLDNLLAHVRGDAGLLVPPERTAAFMRVLDAVRTAPDPLPIPDGRQRVSDVDGVRHRELPGIEALVAASAERLALFSELDAAWAVREEVAG</sequence>
<dbReference type="Pfam" id="PF01408">
    <property type="entry name" value="GFO_IDH_MocA"/>
    <property type="match status" value="1"/>
</dbReference>
<dbReference type="Pfam" id="PF22725">
    <property type="entry name" value="GFO_IDH_MocA_C3"/>
    <property type="match status" value="1"/>
</dbReference>
<evidence type="ECO:0000259" key="2">
    <source>
        <dbReference type="Pfam" id="PF01408"/>
    </source>
</evidence>
<keyword evidence="5" id="KW-1185">Reference proteome</keyword>
<accession>A0ABP7WP44</accession>
<feature type="domain" description="GFO/IDH/MocA-like oxidoreductase" evidence="3">
    <location>
        <begin position="134"/>
        <end position="263"/>
    </location>
</feature>
<reference evidence="5" key="1">
    <citation type="journal article" date="2019" name="Int. J. Syst. Evol. Microbiol.">
        <title>The Global Catalogue of Microorganisms (GCM) 10K type strain sequencing project: providing services to taxonomists for standard genome sequencing and annotation.</title>
        <authorList>
            <consortium name="The Broad Institute Genomics Platform"/>
            <consortium name="The Broad Institute Genome Sequencing Center for Infectious Disease"/>
            <person name="Wu L."/>
            <person name="Ma J."/>
        </authorList>
    </citation>
    <scope>NUCLEOTIDE SEQUENCE [LARGE SCALE GENOMIC DNA]</scope>
    <source>
        <strain evidence="5">JCM 16702</strain>
    </source>
</reference>
<organism evidence="4 5">
    <name type="scientific">Actinomadura miaoliensis</name>
    <dbReference type="NCBI Taxonomy" id="430685"/>
    <lineage>
        <taxon>Bacteria</taxon>
        <taxon>Bacillati</taxon>
        <taxon>Actinomycetota</taxon>
        <taxon>Actinomycetes</taxon>
        <taxon>Streptosporangiales</taxon>
        <taxon>Thermomonosporaceae</taxon>
        <taxon>Actinomadura</taxon>
    </lineage>
</organism>
<name>A0ABP7WP44_9ACTN</name>
<keyword evidence="1" id="KW-0560">Oxidoreductase</keyword>
<feature type="domain" description="Gfo/Idh/MocA-like oxidoreductase N-terminal" evidence="2">
    <location>
        <begin position="5"/>
        <end position="124"/>
    </location>
</feature>
<dbReference type="SUPFAM" id="SSF55347">
    <property type="entry name" value="Glyceraldehyde-3-phosphate dehydrogenase-like, C-terminal domain"/>
    <property type="match status" value="1"/>
</dbReference>
<protein>
    <submittedName>
        <fullName evidence="4">Gfo/Idh/MocA family oxidoreductase</fullName>
    </submittedName>
</protein>
<evidence type="ECO:0000313" key="4">
    <source>
        <dbReference type="EMBL" id="GAA4093455.1"/>
    </source>
</evidence>
<proteinExistence type="predicted"/>
<dbReference type="InterPro" id="IPR050463">
    <property type="entry name" value="Gfo/Idh/MocA_oxidrdct_glycsds"/>
</dbReference>
<dbReference type="InterPro" id="IPR000683">
    <property type="entry name" value="Gfo/Idh/MocA-like_OxRdtase_N"/>
</dbReference>
<dbReference type="RefSeq" id="WP_344955151.1">
    <property type="nucleotide sequence ID" value="NZ_BAAAZG010000049.1"/>
</dbReference>
<dbReference type="SUPFAM" id="SSF51735">
    <property type="entry name" value="NAD(P)-binding Rossmann-fold domains"/>
    <property type="match status" value="1"/>
</dbReference>
<dbReference type="PANTHER" id="PTHR43818">
    <property type="entry name" value="BCDNA.GH03377"/>
    <property type="match status" value="1"/>
</dbReference>
<dbReference type="Gene3D" id="3.40.50.720">
    <property type="entry name" value="NAD(P)-binding Rossmann-like Domain"/>
    <property type="match status" value="1"/>
</dbReference>
<comment type="caution">
    <text evidence="4">The sequence shown here is derived from an EMBL/GenBank/DDBJ whole genome shotgun (WGS) entry which is preliminary data.</text>
</comment>
<dbReference type="InterPro" id="IPR055170">
    <property type="entry name" value="GFO_IDH_MocA-like_dom"/>
</dbReference>
<gene>
    <name evidence="4" type="ORF">GCM10022214_64380</name>
</gene>
<dbReference type="Gene3D" id="3.30.360.10">
    <property type="entry name" value="Dihydrodipicolinate Reductase, domain 2"/>
    <property type="match status" value="1"/>
</dbReference>
<dbReference type="InterPro" id="IPR036291">
    <property type="entry name" value="NAD(P)-bd_dom_sf"/>
</dbReference>
<dbReference type="EMBL" id="BAAAZG010000049">
    <property type="protein sequence ID" value="GAA4093455.1"/>
    <property type="molecule type" value="Genomic_DNA"/>
</dbReference>
<evidence type="ECO:0000256" key="1">
    <source>
        <dbReference type="ARBA" id="ARBA00023002"/>
    </source>
</evidence>
<evidence type="ECO:0000259" key="3">
    <source>
        <dbReference type="Pfam" id="PF22725"/>
    </source>
</evidence>
<evidence type="ECO:0000313" key="5">
    <source>
        <dbReference type="Proteomes" id="UP001500683"/>
    </source>
</evidence>
<dbReference type="PANTHER" id="PTHR43818:SF11">
    <property type="entry name" value="BCDNA.GH03377"/>
    <property type="match status" value="1"/>
</dbReference>